<dbReference type="InterPro" id="IPR043519">
    <property type="entry name" value="NT_sf"/>
</dbReference>
<dbReference type="Proteomes" id="UP000524246">
    <property type="component" value="Unassembled WGS sequence"/>
</dbReference>
<name>A0A7X9FP85_9DELT</name>
<accession>A0A7X9FP85</accession>
<protein>
    <submittedName>
        <fullName evidence="1">Nucleotidyl transferase AbiEii/AbiGii toxin family protein</fullName>
    </submittedName>
</protein>
<dbReference type="Gene3D" id="3.30.460.40">
    <property type="match status" value="1"/>
</dbReference>
<dbReference type="Pfam" id="PF08843">
    <property type="entry name" value="AbiEii"/>
    <property type="match status" value="1"/>
</dbReference>
<proteinExistence type="predicted"/>
<dbReference type="SUPFAM" id="SSF81301">
    <property type="entry name" value="Nucleotidyltransferase"/>
    <property type="match status" value="1"/>
</dbReference>
<keyword evidence="1" id="KW-0808">Transferase</keyword>
<reference evidence="1 2" key="1">
    <citation type="journal article" date="2020" name="Biotechnol. Biofuels">
        <title>New insights from the biogas microbiome by comprehensive genome-resolved metagenomics of nearly 1600 species originating from multiple anaerobic digesters.</title>
        <authorList>
            <person name="Campanaro S."/>
            <person name="Treu L."/>
            <person name="Rodriguez-R L.M."/>
            <person name="Kovalovszki A."/>
            <person name="Ziels R.M."/>
            <person name="Maus I."/>
            <person name="Zhu X."/>
            <person name="Kougias P.G."/>
            <person name="Basile A."/>
            <person name="Luo G."/>
            <person name="Schluter A."/>
            <person name="Konstantinidis K.T."/>
            <person name="Angelidaki I."/>
        </authorList>
    </citation>
    <scope>NUCLEOTIDE SEQUENCE [LARGE SCALE GENOMIC DNA]</scope>
    <source>
        <strain evidence="1">AS27yjCOA_65</strain>
    </source>
</reference>
<sequence length="194" mass="21610">MQIYDRLKEIFSKLQPYNGRWAICGGIAACLYRAEPRYTGDIDIVLGSLPTAEARELAEKLLSSLGYQPKLGFLQGLEGVLIKGPALIMAREDNLKEFVGIDFLLPVQAWIDPAVRRAQNNLIDFGFSEIPTITPEDLIVAKLFALHSSPKRPYDIDDVQSILSNLKDIDSEYILQAIDKYGLKVPSEIDLSGI</sequence>
<gene>
    <name evidence="1" type="ORF">GYA55_01260</name>
</gene>
<dbReference type="InterPro" id="IPR014942">
    <property type="entry name" value="AbiEii"/>
</dbReference>
<evidence type="ECO:0000313" key="2">
    <source>
        <dbReference type="Proteomes" id="UP000524246"/>
    </source>
</evidence>
<dbReference type="GO" id="GO:0016740">
    <property type="term" value="F:transferase activity"/>
    <property type="evidence" value="ECO:0007669"/>
    <property type="project" value="UniProtKB-KW"/>
</dbReference>
<dbReference type="EMBL" id="JAAZON010000046">
    <property type="protein sequence ID" value="NMC61775.1"/>
    <property type="molecule type" value="Genomic_DNA"/>
</dbReference>
<comment type="caution">
    <text evidence="1">The sequence shown here is derived from an EMBL/GenBank/DDBJ whole genome shotgun (WGS) entry which is preliminary data.</text>
</comment>
<evidence type="ECO:0000313" key="1">
    <source>
        <dbReference type="EMBL" id="NMC61775.1"/>
    </source>
</evidence>
<dbReference type="AlphaFoldDB" id="A0A7X9FP85"/>
<organism evidence="1 2">
    <name type="scientific">SAR324 cluster bacterium</name>
    <dbReference type="NCBI Taxonomy" id="2024889"/>
    <lineage>
        <taxon>Bacteria</taxon>
        <taxon>Deltaproteobacteria</taxon>
        <taxon>SAR324 cluster</taxon>
    </lineage>
</organism>